<accession>A0ABY3YQA7</accession>
<dbReference type="RefSeq" id="WP_242938374.1">
    <property type="nucleotide sequence ID" value="NZ_CP094326.1"/>
</dbReference>
<reference evidence="2 3" key="1">
    <citation type="journal article" date="2018" name="Int. J. Syst. Evol. Microbiol.">
        <title>Zhouia spongiae sp. nov., isolated from a marine sponge.</title>
        <authorList>
            <person name="Zhuang L."/>
            <person name="Lin B."/>
            <person name="Qin F."/>
            <person name="Luo L."/>
        </authorList>
    </citation>
    <scope>NUCLEOTIDE SEQUENCE [LARGE SCALE GENOMIC DNA]</scope>
    <source>
        <strain evidence="2 3">HN-Y44</strain>
    </source>
</reference>
<feature type="transmembrane region" description="Helical" evidence="1">
    <location>
        <begin position="84"/>
        <end position="109"/>
    </location>
</feature>
<protein>
    <submittedName>
        <fullName evidence="2">DUF1449 family protein</fullName>
    </submittedName>
</protein>
<name>A0ABY3YQA7_9FLAO</name>
<sequence>MKELINIAFSEVNIFLSLLFILLVIYWVITTLTGIDFDMDVDVDADVDADFDSGTNIDIQDLSNSEVKKEHVVRRRGKLSFFQVFLIYFNFVGLPFMFTLTFMVLFWWAMTMVGTYLTGSYNSAFGFLFFFGSIIPALVLTKIVTNPFKRFFKNFDAEGERSLELLGREGVLNSSISGDKITTLDVVIEGSPIKVYVQSKNGDAIVQGSKVEIVNHTSDKKIFIIQST</sequence>
<proteinExistence type="predicted"/>
<feature type="transmembrane region" description="Helical" evidence="1">
    <location>
        <begin position="12"/>
        <end position="29"/>
    </location>
</feature>
<evidence type="ECO:0000256" key="1">
    <source>
        <dbReference type="SAM" id="Phobius"/>
    </source>
</evidence>
<keyword evidence="1" id="KW-0472">Membrane</keyword>
<keyword evidence="1" id="KW-1133">Transmembrane helix</keyword>
<feature type="transmembrane region" description="Helical" evidence="1">
    <location>
        <begin position="121"/>
        <end position="144"/>
    </location>
</feature>
<keyword evidence="3" id="KW-1185">Reference proteome</keyword>
<keyword evidence="1" id="KW-0812">Transmembrane</keyword>
<dbReference type="Proteomes" id="UP000829476">
    <property type="component" value="Chromosome"/>
</dbReference>
<dbReference type="EMBL" id="CP094326">
    <property type="protein sequence ID" value="UNZ00007.1"/>
    <property type="molecule type" value="Genomic_DNA"/>
</dbReference>
<gene>
    <name evidence="2" type="ORF">MQE36_06570</name>
</gene>
<evidence type="ECO:0000313" key="2">
    <source>
        <dbReference type="EMBL" id="UNZ00007.1"/>
    </source>
</evidence>
<organism evidence="2 3">
    <name type="scientific">Zhouia spongiae</name>
    <dbReference type="NCBI Taxonomy" id="2202721"/>
    <lineage>
        <taxon>Bacteria</taxon>
        <taxon>Pseudomonadati</taxon>
        <taxon>Bacteroidota</taxon>
        <taxon>Flavobacteriia</taxon>
        <taxon>Flavobacteriales</taxon>
        <taxon>Flavobacteriaceae</taxon>
        <taxon>Zhouia</taxon>
    </lineage>
</organism>
<evidence type="ECO:0000313" key="3">
    <source>
        <dbReference type="Proteomes" id="UP000829476"/>
    </source>
</evidence>